<evidence type="ECO:0000313" key="1">
    <source>
        <dbReference type="EMBL" id="QJA46057.1"/>
    </source>
</evidence>
<dbReference type="EMBL" id="MT144002">
    <property type="protein sequence ID" value="QJA46057.1"/>
    <property type="molecule type" value="Genomic_DNA"/>
</dbReference>
<protein>
    <submittedName>
        <fullName evidence="1">Uncharacterized protein</fullName>
    </submittedName>
</protein>
<organism evidence="1">
    <name type="scientific">viral metagenome</name>
    <dbReference type="NCBI Taxonomy" id="1070528"/>
    <lineage>
        <taxon>unclassified sequences</taxon>
        <taxon>metagenomes</taxon>
        <taxon>organismal metagenomes</taxon>
    </lineage>
</organism>
<accession>A0A6H1ZFA7</accession>
<name>A0A6H1ZFA7_9ZZZZ</name>
<evidence type="ECO:0000313" key="2">
    <source>
        <dbReference type="EMBL" id="QJH97791.1"/>
    </source>
</evidence>
<dbReference type="AlphaFoldDB" id="A0A6H1ZFA7"/>
<dbReference type="EMBL" id="MT144702">
    <property type="protein sequence ID" value="QJH97791.1"/>
    <property type="molecule type" value="Genomic_DNA"/>
</dbReference>
<reference evidence="1" key="1">
    <citation type="submission" date="2020-03" db="EMBL/GenBank/DDBJ databases">
        <title>The deep terrestrial virosphere.</title>
        <authorList>
            <person name="Holmfeldt K."/>
            <person name="Nilsson E."/>
            <person name="Simone D."/>
            <person name="Lopez-Fernandez M."/>
            <person name="Wu X."/>
            <person name="de Brujin I."/>
            <person name="Lundin D."/>
            <person name="Andersson A."/>
            <person name="Bertilsson S."/>
            <person name="Dopson M."/>
        </authorList>
    </citation>
    <scope>NUCLEOTIDE SEQUENCE</scope>
    <source>
        <strain evidence="1">TM448A00312</strain>
        <strain evidence="2">TM448B01090</strain>
    </source>
</reference>
<proteinExistence type="predicted"/>
<sequence>MWLITMPYTECPFRKLDLAGIDNIVRADMPIPEKYKCNSLGIECVESECPKKGMPKDKLMKLVRKMERTQRRSR</sequence>
<gene>
    <name evidence="1" type="ORF">TM448A00312_0015</name>
    <name evidence="2" type="ORF">TM448B01090_0002</name>
</gene>